<accession>A0A540VB55</accession>
<feature type="binding site" evidence="9">
    <location>
        <position position="15"/>
    </location>
    <ligand>
        <name>Mg(2+)</name>
        <dbReference type="ChEBI" id="CHEBI:18420"/>
        <note>catalytic</note>
    </ligand>
</feature>
<dbReference type="PIRSF" id="PIRSF032582">
    <property type="entry name" value="Cas2"/>
    <property type="match status" value="1"/>
</dbReference>
<keyword evidence="7 9" id="KW-0460">Magnesium</keyword>
<dbReference type="Pfam" id="PF09827">
    <property type="entry name" value="CRISPR_Cas2"/>
    <property type="match status" value="1"/>
</dbReference>
<keyword evidence="12" id="KW-1185">Reference proteome</keyword>
<evidence type="ECO:0000256" key="1">
    <source>
        <dbReference type="ARBA" id="ARBA00001946"/>
    </source>
</evidence>
<dbReference type="AlphaFoldDB" id="A0A540VB55"/>
<dbReference type="EMBL" id="VIGC01000029">
    <property type="protein sequence ID" value="TQE93999.1"/>
    <property type="molecule type" value="Genomic_DNA"/>
</dbReference>
<evidence type="ECO:0000256" key="3">
    <source>
        <dbReference type="ARBA" id="ARBA00022722"/>
    </source>
</evidence>
<evidence type="ECO:0000313" key="12">
    <source>
        <dbReference type="Proteomes" id="UP000317371"/>
    </source>
</evidence>
<dbReference type="GO" id="GO:0051607">
    <property type="term" value="P:defense response to virus"/>
    <property type="evidence" value="ECO:0007669"/>
    <property type="project" value="UniProtKB-UniRule"/>
</dbReference>
<evidence type="ECO:0000256" key="8">
    <source>
        <dbReference type="ARBA" id="ARBA00023118"/>
    </source>
</evidence>
<dbReference type="GO" id="GO:0016787">
    <property type="term" value="F:hydrolase activity"/>
    <property type="evidence" value="ECO:0007669"/>
    <property type="project" value="UniProtKB-KW"/>
</dbReference>
<dbReference type="InterPro" id="IPR021127">
    <property type="entry name" value="CRISPR_associated_Cas2"/>
</dbReference>
<comment type="caution">
    <text evidence="11">The sequence shown here is derived from an EMBL/GenBank/DDBJ whole genome shotgun (WGS) entry which is preliminary data.</text>
</comment>
<dbReference type="CDD" id="cd09725">
    <property type="entry name" value="Cas2_I_II_III"/>
    <property type="match status" value="1"/>
</dbReference>
<evidence type="ECO:0000256" key="5">
    <source>
        <dbReference type="ARBA" id="ARBA00022759"/>
    </source>
</evidence>
<keyword evidence="3 9" id="KW-0540">Nuclease</keyword>
<proteinExistence type="inferred from homology"/>
<reference evidence="11 12" key="1">
    <citation type="submission" date="2019-06" db="EMBL/GenBank/DDBJ databases">
        <title>Genome sequence of Litorilinea aerophila BAA-2444.</title>
        <authorList>
            <person name="Maclea K.S."/>
            <person name="Maurais E.G."/>
            <person name="Iannazzi L.C."/>
        </authorList>
    </citation>
    <scope>NUCLEOTIDE SEQUENCE [LARGE SCALE GENOMIC DNA]</scope>
    <source>
        <strain evidence="11 12">ATCC BAA-2444</strain>
    </source>
</reference>
<comment type="similarity">
    <text evidence="2 9 10">Belongs to the CRISPR-associated endoribonuclease Cas2 protein family.</text>
</comment>
<keyword evidence="5 9" id="KW-0255">Endonuclease</keyword>
<evidence type="ECO:0000256" key="9">
    <source>
        <dbReference type="HAMAP-Rule" id="MF_01471"/>
    </source>
</evidence>
<dbReference type="Proteomes" id="UP000317371">
    <property type="component" value="Unassembled WGS sequence"/>
</dbReference>
<dbReference type="OrthoDB" id="9798176at2"/>
<gene>
    <name evidence="9 11" type="primary">cas2</name>
    <name evidence="11" type="ORF">FKZ61_18670</name>
</gene>
<dbReference type="PANTHER" id="PTHR34405">
    <property type="entry name" value="CRISPR-ASSOCIATED ENDORIBONUCLEASE CAS2"/>
    <property type="match status" value="1"/>
</dbReference>
<dbReference type="RefSeq" id="WP_141611683.1">
    <property type="nucleotide sequence ID" value="NZ_VIGC02000029.1"/>
</dbReference>
<comment type="subunit">
    <text evidence="9">Homodimer, forms a heterotetramer with a Cas1 homodimer.</text>
</comment>
<evidence type="ECO:0000256" key="4">
    <source>
        <dbReference type="ARBA" id="ARBA00022723"/>
    </source>
</evidence>
<comment type="cofactor">
    <cofactor evidence="1 9">
        <name>Mg(2+)</name>
        <dbReference type="ChEBI" id="CHEBI:18420"/>
    </cofactor>
</comment>
<evidence type="ECO:0000313" key="11">
    <source>
        <dbReference type="EMBL" id="TQE93999.1"/>
    </source>
</evidence>
<dbReference type="SUPFAM" id="SSF143430">
    <property type="entry name" value="TTP0101/SSO1404-like"/>
    <property type="match status" value="1"/>
</dbReference>
<evidence type="ECO:0000256" key="6">
    <source>
        <dbReference type="ARBA" id="ARBA00022801"/>
    </source>
</evidence>
<evidence type="ECO:0000256" key="10">
    <source>
        <dbReference type="PIRNR" id="PIRNR032582"/>
    </source>
</evidence>
<dbReference type="Gene3D" id="3.30.70.240">
    <property type="match status" value="1"/>
</dbReference>
<dbReference type="HAMAP" id="MF_01471">
    <property type="entry name" value="Cas2"/>
    <property type="match status" value="1"/>
</dbReference>
<name>A0A540VB55_9CHLR</name>
<dbReference type="EC" id="3.1.-.-" evidence="9"/>
<dbReference type="InParanoid" id="A0A540VB55"/>
<evidence type="ECO:0000256" key="2">
    <source>
        <dbReference type="ARBA" id="ARBA00009959"/>
    </source>
</evidence>
<keyword evidence="4 9" id="KW-0479">Metal-binding</keyword>
<comment type="function">
    <text evidence="9">CRISPR (clustered regularly interspaced short palindromic repeat), is an adaptive immune system that provides protection against mobile genetic elements (viruses, transposable elements and conjugative plasmids). CRISPR clusters contain sequences complementary to antecedent mobile elements and target invading nucleic acids. CRISPR clusters are transcribed and processed into CRISPR RNA (crRNA). Functions as a ssRNA-specific endoribonuclease. Involved in the integration of spacer DNA into the CRISPR cassette.</text>
</comment>
<protein>
    <recommendedName>
        <fullName evidence="9">CRISPR-associated endoribonuclease Cas2</fullName>
        <ecNumber evidence="9">3.1.-.-</ecNumber>
    </recommendedName>
</protein>
<keyword evidence="6 9" id="KW-0378">Hydrolase</keyword>
<dbReference type="GO" id="GO:0046872">
    <property type="term" value="F:metal ion binding"/>
    <property type="evidence" value="ECO:0007669"/>
    <property type="project" value="UniProtKB-UniRule"/>
</dbReference>
<dbReference type="GO" id="GO:0043571">
    <property type="term" value="P:maintenance of CRISPR repeat elements"/>
    <property type="evidence" value="ECO:0007669"/>
    <property type="project" value="UniProtKB-UniRule"/>
</dbReference>
<dbReference type="GO" id="GO:0004521">
    <property type="term" value="F:RNA endonuclease activity"/>
    <property type="evidence" value="ECO:0007669"/>
    <property type="project" value="UniProtKB-UniRule"/>
</dbReference>
<keyword evidence="8 9" id="KW-0051">Antiviral defense</keyword>
<sequence>MADNRTTTLYVIAYDIPSNRRRSRVHKILSAFGRWTQYSLFECFLNERDYLRLQAMLAEHLEDAKDSVRIYPLCGTCQERVETVGGPPPEEPDLYVV</sequence>
<dbReference type="InterPro" id="IPR019199">
    <property type="entry name" value="Virulence_VapD/CRISPR_Cas2"/>
</dbReference>
<dbReference type="PANTHER" id="PTHR34405:SF3">
    <property type="entry name" value="CRISPR-ASSOCIATED ENDORIBONUCLEASE CAS2 3"/>
    <property type="match status" value="1"/>
</dbReference>
<organism evidence="11 12">
    <name type="scientific">Litorilinea aerophila</name>
    <dbReference type="NCBI Taxonomy" id="1204385"/>
    <lineage>
        <taxon>Bacteria</taxon>
        <taxon>Bacillati</taxon>
        <taxon>Chloroflexota</taxon>
        <taxon>Caldilineae</taxon>
        <taxon>Caldilineales</taxon>
        <taxon>Caldilineaceae</taxon>
        <taxon>Litorilinea</taxon>
    </lineage>
</organism>
<dbReference type="NCBIfam" id="TIGR01573">
    <property type="entry name" value="cas2"/>
    <property type="match status" value="1"/>
</dbReference>
<evidence type="ECO:0000256" key="7">
    <source>
        <dbReference type="ARBA" id="ARBA00022842"/>
    </source>
</evidence>